<feature type="region of interest" description="Disordered" evidence="1">
    <location>
        <begin position="25"/>
        <end position="51"/>
    </location>
</feature>
<organism evidence="2 4">
    <name type="scientific">Polaribacter dokdonensis DSW-5</name>
    <dbReference type="NCBI Taxonomy" id="1300348"/>
    <lineage>
        <taxon>Bacteria</taxon>
        <taxon>Pseudomonadati</taxon>
        <taxon>Bacteroidota</taxon>
        <taxon>Flavobacteriia</taxon>
        <taxon>Flavobacteriales</taxon>
        <taxon>Flavobacteriaceae</taxon>
    </lineage>
</organism>
<keyword evidence="5" id="KW-1185">Reference proteome</keyword>
<comment type="caution">
    <text evidence="2">The sequence shown here is derived from an EMBL/GenBank/DDBJ whole genome shotgun (WGS) entry which is preliminary data.</text>
</comment>
<dbReference type="RefSeq" id="WP_053974531.1">
    <property type="nucleotide sequence ID" value="NZ_FNUE01000002.1"/>
</dbReference>
<dbReference type="EMBL" id="FNUE01000002">
    <property type="protein sequence ID" value="SEE45304.1"/>
    <property type="molecule type" value="Genomic_DNA"/>
</dbReference>
<evidence type="ECO:0000313" key="4">
    <source>
        <dbReference type="Proteomes" id="UP000037716"/>
    </source>
</evidence>
<dbReference type="PATRIC" id="fig|1300348.6.peg.1989"/>
<feature type="compositionally biased region" description="Basic and acidic residues" evidence="1">
    <location>
        <begin position="25"/>
        <end position="46"/>
    </location>
</feature>
<dbReference type="OrthoDB" id="1439288at2"/>
<reference evidence="2 4" key="1">
    <citation type="submission" date="2015-07" db="EMBL/GenBank/DDBJ databases">
        <title>Genome of Polaribacter dokdonenesis DSW-5, isolated from seawater off Dokdo in Korea.</title>
        <authorList>
            <person name="Yoon K."/>
            <person name="Song J.Y."/>
            <person name="Kim J.F."/>
        </authorList>
    </citation>
    <scope>NUCLEOTIDE SEQUENCE [LARGE SCALE GENOMIC DNA]</scope>
    <source>
        <strain evidence="2 4">DSW-5</strain>
    </source>
</reference>
<dbReference type="Proteomes" id="UP000037716">
    <property type="component" value="Unassembled WGS sequence"/>
</dbReference>
<dbReference type="EMBL" id="LGBR01000001">
    <property type="protein sequence ID" value="KOY52428.1"/>
    <property type="molecule type" value="Genomic_DNA"/>
</dbReference>
<dbReference type="STRING" id="1300348.I602_1988"/>
<evidence type="ECO:0008006" key="6">
    <source>
        <dbReference type="Google" id="ProtNLM"/>
    </source>
</evidence>
<protein>
    <recommendedName>
        <fullName evidence="6">Lipoprotein</fullName>
    </recommendedName>
</protein>
<dbReference type="PROSITE" id="PS51257">
    <property type="entry name" value="PROKAR_LIPOPROTEIN"/>
    <property type="match status" value="1"/>
</dbReference>
<evidence type="ECO:0000256" key="1">
    <source>
        <dbReference type="SAM" id="MobiDB-lite"/>
    </source>
</evidence>
<evidence type="ECO:0000313" key="5">
    <source>
        <dbReference type="Proteomes" id="UP000183071"/>
    </source>
</evidence>
<dbReference type="Proteomes" id="UP000183071">
    <property type="component" value="Unassembled WGS sequence"/>
</dbReference>
<reference evidence="3 5" key="2">
    <citation type="submission" date="2016-10" db="EMBL/GenBank/DDBJ databases">
        <authorList>
            <person name="Varghese N."/>
            <person name="Submissions S."/>
        </authorList>
    </citation>
    <scope>NUCLEOTIDE SEQUENCE [LARGE SCALE GENOMIC DNA]</scope>
    <source>
        <strain evidence="3 5">DSW-5</strain>
    </source>
</reference>
<gene>
    <name evidence="2" type="ORF">I602_1988</name>
    <name evidence="3" type="ORF">SAMN05444353_1759</name>
</gene>
<proteinExistence type="predicted"/>
<sequence>MRTEKIIIILVLILTFSCQKEKKESESKNDSKIELEKEKSETEFKSVSDTNPISKNDSENVTFRNITDLEKYNGFEKVSAQVLGNSDKALVYIQKDSLKVLILEKIIKNSSPKPNYSILDEVNLIFKNSDQYVALTQCELIENPNERMVFSLVENEDVEFFDKILKTWFIDLKENKFKEIESKKVKCENEWFGYDG</sequence>
<evidence type="ECO:0000313" key="3">
    <source>
        <dbReference type="EMBL" id="SEE45304.1"/>
    </source>
</evidence>
<accession>A0A0N0CFU7</accession>
<evidence type="ECO:0000313" key="2">
    <source>
        <dbReference type="EMBL" id="KOY52428.1"/>
    </source>
</evidence>
<dbReference type="AlphaFoldDB" id="A0A0N0CFU7"/>
<name>A0A0N0CFU7_9FLAO</name>